<evidence type="ECO:0000259" key="2">
    <source>
        <dbReference type="SMART" id="SM00903"/>
    </source>
</evidence>
<dbReference type="Pfam" id="PF01613">
    <property type="entry name" value="Flavin_Reduct"/>
    <property type="match status" value="1"/>
</dbReference>
<dbReference type="EMBL" id="HBIB01044747">
    <property type="protein sequence ID" value="CAE0266925.1"/>
    <property type="molecule type" value="Transcribed_RNA"/>
</dbReference>
<dbReference type="GO" id="GO:0010181">
    <property type="term" value="F:FMN binding"/>
    <property type="evidence" value="ECO:0007669"/>
    <property type="project" value="InterPro"/>
</dbReference>
<evidence type="ECO:0000256" key="1">
    <source>
        <dbReference type="ARBA" id="ARBA00023002"/>
    </source>
</evidence>
<dbReference type="PANTHER" id="PTHR30466:SF1">
    <property type="entry name" value="FMN REDUCTASE (NADH) RUTF"/>
    <property type="match status" value="1"/>
</dbReference>
<dbReference type="PANTHER" id="PTHR30466">
    <property type="entry name" value="FLAVIN REDUCTASE"/>
    <property type="match status" value="1"/>
</dbReference>
<dbReference type="EMBL" id="HBIB01044741">
    <property type="protein sequence ID" value="CAE0266920.1"/>
    <property type="molecule type" value="Transcribed_RNA"/>
</dbReference>
<accession>A0A7S3GHY4</accession>
<dbReference type="SMART" id="SM00903">
    <property type="entry name" value="Flavin_Reduct"/>
    <property type="match status" value="1"/>
</dbReference>
<evidence type="ECO:0000313" key="6">
    <source>
        <dbReference type="EMBL" id="CAE0266927.1"/>
    </source>
</evidence>
<feature type="domain" description="Flavin reductase like" evidence="2">
    <location>
        <begin position="95"/>
        <end position="247"/>
    </location>
</feature>
<evidence type="ECO:0000313" key="4">
    <source>
        <dbReference type="EMBL" id="CAE0266922.1"/>
    </source>
</evidence>
<proteinExistence type="predicted"/>
<name>A0A7S3GHY4_9EUKA</name>
<dbReference type="EMBL" id="HBIB01044749">
    <property type="protein sequence ID" value="CAE0266927.1"/>
    <property type="molecule type" value="Transcribed_RNA"/>
</dbReference>
<gene>
    <name evidence="3" type="ORF">PBIL07802_LOCUS29262</name>
    <name evidence="4" type="ORF">PBIL07802_LOCUS29264</name>
    <name evidence="5" type="ORF">PBIL07802_LOCUS29267</name>
    <name evidence="6" type="ORF">PBIL07802_LOCUS29269</name>
</gene>
<organism evidence="4">
    <name type="scientific">Palpitomonas bilix</name>
    <dbReference type="NCBI Taxonomy" id="652834"/>
    <lineage>
        <taxon>Eukaryota</taxon>
        <taxon>Eukaryota incertae sedis</taxon>
    </lineage>
</organism>
<keyword evidence="1" id="KW-0560">Oxidoreductase</keyword>
<dbReference type="InterPro" id="IPR012349">
    <property type="entry name" value="Split_barrel_FMN-bd"/>
</dbReference>
<protein>
    <recommendedName>
        <fullName evidence="2">Flavin reductase like domain-containing protein</fullName>
    </recommendedName>
</protein>
<reference evidence="4" key="1">
    <citation type="submission" date="2021-01" db="EMBL/GenBank/DDBJ databases">
        <authorList>
            <person name="Corre E."/>
            <person name="Pelletier E."/>
            <person name="Niang G."/>
            <person name="Scheremetjew M."/>
            <person name="Finn R."/>
            <person name="Kale V."/>
            <person name="Holt S."/>
            <person name="Cochrane G."/>
            <person name="Meng A."/>
            <person name="Brown T."/>
            <person name="Cohen L."/>
        </authorList>
    </citation>
    <scope>NUCLEOTIDE SEQUENCE</scope>
    <source>
        <strain evidence="4">NIES-2562</strain>
    </source>
</reference>
<dbReference type="InterPro" id="IPR002563">
    <property type="entry name" value="Flavin_Rdtase-like_dom"/>
</dbReference>
<sequence length="257" mass="28539">MQPHTFYETKASQAQPTVTLGRIFTSNSVCFPIKNMLRVAHIGRRLGACTPESSIRMFRVGARQSASAASVESAVPPTKVLKTVPNDTDDFRLFMRTVPFPVSVITTIMESGCPIGITASSVSSLSMDPMTVTVGIHKGAKIFEHLRKSDAFVINILRDSQVHISNRFAKKFGSSEEQFKDLKFYLNQHGVPILESSVGSLECSVHSVLRVGDHNLVIAEVQHIHRTDDAEANVHRTLLYYDRGYHKLGDRMNPRGE</sequence>
<dbReference type="GO" id="GO:0042602">
    <property type="term" value="F:riboflavin reductase (NADPH) activity"/>
    <property type="evidence" value="ECO:0007669"/>
    <property type="project" value="TreeGrafter"/>
</dbReference>
<dbReference type="AlphaFoldDB" id="A0A7S3GHY4"/>
<dbReference type="SUPFAM" id="SSF50475">
    <property type="entry name" value="FMN-binding split barrel"/>
    <property type="match status" value="1"/>
</dbReference>
<evidence type="ECO:0000313" key="5">
    <source>
        <dbReference type="EMBL" id="CAE0266925.1"/>
    </source>
</evidence>
<evidence type="ECO:0000313" key="3">
    <source>
        <dbReference type="EMBL" id="CAE0266920.1"/>
    </source>
</evidence>
<dbReference type="InterPro" id="IPR050268">
    <property type="entry name" value="NADH-dep_flavin_reductase"/>
</dbReference>
<dbReference type="EMBL" id="HBIB01044743">
    <property type="protein sequence ID" value="CAE0266922.1"/>
    <property type="molecule type" value="Transcribed_RNA"/>
</dbReference>
<dbReference type="Gene3D" id="2.30.110.10">
    <property type="entry name" value="Electron Transport, Fmn-binding Protein, Chain A"/>
    <property type="match status" value="1"/>
</dbReference>